<dbReference type="AlphaFoldDB" id="L1IF03"/>
<protein>
    <submittedName>
        <fullName evidence="3 4">Uncharacterized protein</fullName>
    </submittedName>
</protein>
<name>L1IF03_GUITC</name>
<feature type="repeat" description="RCC1" evidence="2">
    <location>
        <begin position="13"/>
        <end position="64"/>
    </location>
</feature>
<organism evidence="3">
    <name type="scientific">Guillardia theta (strain CCMP2712)</name>
    <name type="common">Cryptophyte</name>
    <dbReference type="NCBI Taxonomy" id="905079"/>
    <lineage>
        <taxon>Eukaryota</taxon>
        <taxon>Cryptophyceae</taxon>
        <taxon>Pyrenomonadales</taxon>
        <taxon>Geminigeraceae</taxon>
        <taxon>Guillardia</taxon>
    </lineage>
</organism>
<proteinExistence type="predicted"/>
<feature type="repeat" description="RCC1" evidence="2">
    <location>
        <begin position="65"/>
        <end position="115"/>
    </location>
</feature>
<gene>
    <name evidence="3" type="ORF">GUITHDRAFT_80572</name>
</gene>
<keyword evidence="1" id="KW-0677">Repeat</keyword>
<dbReference type="InterPro" id="IPR000408">
    <property type="entry name" value="Reg_chr_condens"/>
</dbReference>
<dbReference type="Pfam" id="PF00415">
    <property type="entry name" value="RCC1"/>
    <property type="match status" value="3"/>
</dbReference>
<dbReference type="STRING" id="905079.L1IF03"/>
<dbReference type="eggNOG" id="KOG1426">
    <property type="taxonomic scope" value="Eukaryota"/>
</dbReference>
<dbReference type="HOGENOM" id="CLU_1773002_0_0_1"/>
<reference evidence="3 5" key="1">
    <citation type="journal article" date="2012" name="Nature">
        <title>Algal genomes reveal evolutionary mosaicism and the fate of nucleomorphs.</title>
        <authorList>
            <consortium name="DOE Joint Genome Institute"/>
            <person name="Curtis B.A."/>
            <person name="Tanifuji G."/>
            <person name="Burki F."/>
            <person name="Gruber A."/>
            <person name="Irimia M."/>
            <person name="Maruyama S."/>
            <person name="Arias M.C."/>
            <person name="Ball S.G."/>
            <person name="Gile G.H."/>
            <person name="Hirakawa Y."/>
            <person name="Hopkins J.F."/>
            <person name="Kuo A."/>
            <person name="Rensing S.A."/>
            <person name="Schmutz J."/>
            <person name="Symeonidi A."/>
            <person name="Elias M."/>
            <person name="Eveleigh R.J."/>
            <person name="Herman E.K."/>
            <person name="Klute M.J."/>
            <person name="Nakayama T."/>
            <person name="Obornik M."/>
            <person name="Reyes-Prieto A."/>
            <person name="Armbrust E.V."/>
            <person name="Aves S.J."/>
            <person name="Beiko R.G."/>
            <person name="Coutinho P."/>
            <person name="Dacks J.B."/>
            <person name="Durnford D.G."/>
            <person name="Fast N.M."/>
            <person name="Green B.R."/>
            <person name="Grisdale C.J."/>
            <person name="Hempel F."/>
            <person name="Henrissat B."/>
            <person name="Hoppner M.P."/>
            <person name="Ishida K."/>
            <person name="Kim E."/>
            <person name="Koreny L."/>
            <person name="Kroth P.G."/>
            <person name="Liu Y."/>
            <person name="Malik S.B."/>
            <person name="Maier U.G."/>
            <person name="McRose D."/>
            <person name="Mock T."/>
            <person name="Neilson J.A."/>
            <person name="Onodera N.T."/>
            <person name="Poole A.M."/>
            <person name="Pritham E.J."/>
            <person name="Richards T.A."/>
            <person name="Rocap G."/>
            <person name="Roy S.W."/>
            <person name="Sarai C."/>
            <person name="Schaack S."/>
            <person name="Shirato S."/>
            <person name="Slamovits C.H."/>
            <person name="Spencer D.F."/>
            <person name="Suzuki S."/>
            <person name="Worden A.Z."/>
            <person name="Zauner S."/>
            <person name="Barry K."/>
            <person name="Bell C."/>
            <person name="Bharti A.K."/>
            <person name="Crow J.A."/>
            <person name="Grimwood J."/>
            <person name="Kramer R."/>
            <person name="Lindquist E."/>
            <person name="Lucas S."/>
            <person name="Salamov A."/>
            <person name="McFadden G.I."/>
            <person name="Lane C.E."/>
            <person name="Keeling P.J."/>
            <person name="Gray M.W."/>
            <person name="Grigoriev I.V."/>
            <person name="Archibald J.M."/>
        </authorList>
    </citation>
    <scope>NUCLEOTIDE SEQUENCE</scope>
    <source>
        <strain evidence="3 5">CCMP2712</strain>
    </source>
</reference>
<dbReference type="Proteomes" id="UP000011087">
    <property type="component" value="Unassembled WGS sequence"/>
</dbReference>
<dbReference type="InterPro" id="IPR009091">
    <property type="entry name" value="RCC1/BLIP-II"/>
</dbReference>
<keyword evidence="5" id="KW-1185">Reference proteome</keyword>
<dbReference type="PANTHER" id="PTHR22872">
    <property type="entry name" value="BTK-BINDING PROTEIN-RELATED"/>
    <property type="match status" value="1"/>
</dbReference>
<dbReference type="OMA" id="GWFHALA"/>
<dbReference type="SUPFAM" id="SSF50985">
    <property type="entry name" value="RCC1/BLIP-II"/>
    <property type="match status" value="1"/>
</dbReference>
<dbReference type="InterPro" id="IPR051625">
    <property type="entry name" value="Signaling_Regulatory_Domain"/>
</dbReference>
<dbReference type="EnsemblProtists" id="EKX34430">
    <property type="protein sequence ID" value="EKX34430"/>
    <property type="gene ID" value="GUITHDRAFT_80572"/>
</dbReference>
<dbReference type="GeneID" id="17291167"/>
<evidence type="ECO:0000313" key="4">
    <source>
        <dbReference type="EnsemblProtists" id="EKX34430"/>
    </source>
</evidence>
<reference evidence="5" key="2">
    <citation type="submission" date="2012-11" db="EMBL/GenBank/DDBJ databases">
        <authorList>
            <person name="Kuo A."/>
            <person name="Curtis B.A."/>
            <person name="Tanifuji G."/>
            <person name="Burki F."/>
            <person name="Gruber A."/>
            <person name="Irimia M."/>
            <person name="Maruyama S."/>
            <person name="Arias M.C."/>
            <person name="Ball S.G."/>
            <person name="Gile G.H."/>
            <person name="Hirakawa Y."/>
            <person name="Hopkins J.F."/>
            <person name="Rensing S.A."/>
            <person name="Schmutz J."/>
            <person name="Symeonidi A."/>
            <person name="Elias M."/>
            <person name="Eveleigh R.J."/>
            <person name="Herman E.K."/>
            <person name="Klute M.J."/>
            <person name="Nakayama T."/>
            <person name="Obornik M."/>
            <person name="Reyes-Prieto A."/>
            <person name="Armbrust E.V."/>
            <person name="Aves S.J."/>
            <person name="Beiko R.G."/>
            <person name="Coutinho P."/>
            <person name="Dacks J.B."/>
            <person name="Durnford D.G."/>
            <person name="Fast N.M."/>
            <person name="Green B.R."/>
            <person name="Grisdale C."/>
            <person name="Hempe F."/>
            <person name="Henrissat B."/>
            <person name="Hoppner M.P."/>
            <person name="Ishida K.-I."/>
            <person name="Kim E."/>
            <person name="Koreny L."/>
            <person name="Kroth P.G."/>
            <person name="Liu Y."/>
            <person name="Malik S.-B."/>
            <person name="Maier U.G."/>
            <person name="McRose D."/>
            <person name="Mock T."/>
            <person name="Neilson J.A."/>
            <person name="Onodera N.T."/>
            <person name="Poole A.M."/>
            <person name="Pritham E.J."/>
            <person name="Richards T.A."/>
            <person name="Rocap G."/>
            <person name="Roy S.W."/>
            <person name="Sarai C."/>
            <person name="Schaack S."/>
            <person name="Shirato S."/>
            <person name="Slamovits C.H."/>
            <person name="Spencer D.F."/>
            <person name="Suzuki S."/>
            <person name="Worden A.Z."/>
            <person name="Zauner S."/>
            <person name="Barry K."/>
            <person name="Bell C."/>
            <person name="Bharti A.K."/>
            <person name="Crow J.A."/>
            <person name="Grimwood J."/>
            <person name="Kramer R."/>
            <person name="Lindquist E."/>
            <person name="Lucas S."/>
            <person name="Salamov A."/>
            <person name="McFadden G.I."/>
            <person name="Lane C.E."/>
            <person name="Keeling P.J."/>
            <person name="Gray M.W."/>
            <person name="Grigoriev I.V."/>
            <person name="Archibald J.M."/>
        </authorList>
    </citation>
    <scope>NUCLEOTIDE SEQUENCE</scope>
    <source>
        <strain evidence="5">CCMP2712</strain>
    </source>
</reference>
<evidence type="ECO:0000313" key="5">
    <source>
        <dbReference type="Proteomes" id="UP000011087"/>
    </source>
</evidence>
<evidence type="ECO:0000313" key="3">
    <source>
        <dbReference type="EMBL" id="EKX34430.1"/>
    </source>
</evidence>
<dbReference type="PROSITE" id="PS00626">
    <property type="entry name" value="RCC1_2"/>
    <property type="match status" value="1"/>
</dbReference>
<dbReference type="EMBL" id="JH993110">
    <property type="protein sequence ID" value="EKX34430.1"/>
    <property type="molecule type" value="Genomic_DNA"/>
</dbReference>
<dbReference type="RefSeq" id="XP_005821410.1">
    <property type="nucleotide sequence ID" value="XM_005821353.1"/>
</dbReference>
<feature type="repeat" description="RCC1" evidence="2">
    <location>
        <begin position="116"/>
        <end position="147"/>
    </location>
</feature>
<dbReference type="PROSITE" id="PS50012">
    <property type="entry name" value="RCC1_3"/>
    <property type="match status" value="3"/>
</dbReference>
<evidence type="ECO:0000256" key="2">
    <source>
        <dbReference type="PROSITE-ProRule" id="PRU00235"/>
    </source>
</evidence>
<feature type="non-terminal residue" evidence="3">
    <location>
        <position position="147"/>
    </location>
</feature>
<accession>L1IF03</accession>
<dbReference type="PRINTS" id="PR00633">
    <property type="entry name" value="RCCNDNSATION"/>
</dbReference>
<reference evidence="4" key="3">
    <citation type="submission" date="2016-03" db="UniProtKB">
        <authorList>
            <consortium name="EnsemblProtists"/>
        </authorList>
    </citation>
    <scope>IDENTIFICATION</scope>
</reference>
<sequence>MRRIREESVLADSFLFTWGDGNDGKLGHQSEESLFVPYNVTILQRMRIKSCALGRKHSLFLSAEGTVFACGNGQYGQLGTGAVLDFRSTPVHVQGLQRVKQLSAGDYHSVALLEGGALYAWGSGSWGKLGLATDNNVTAPRVIAALT</sequence>
<dbReference type="Gene3D" id="2.130.10.30">
    <property type="entry name" value="Regulator of chromosome condensation 1/beta-lactamase-inhibitor protein II"/>
    <property type="match status" value="1"/>
</dbReference>
<dbReference type="KEGG" id="gtt:GUITHDRAFT_80572"/>
<dbReference type="OrthoDB" id="5370059at2759"/>
<dbReference type="PaxDb" id="55529-EKX34430"/>
<evidence type="ECO:0000256" key="1">
    <source>
        <dbReference type="ARBA" id="ARBA00022737"/>
    </source>
</evidence>